<name>A0A1H4SZF6_9BRAD</name>
<accession>A0A1H4SZF6</accession>
<evidence type="ECO:0000256" key="1">
    <source>
        <dbReference type="SAM" id="MobiDB-lite"/>
    </source>
</evidence>
<feature type="region of interest" description="Disordered" evidence="1">
    <location>
        <begin position="1"/>
        <end position="26"/>
    </location>
</feature>
<reference evidence="2 3" key="1">
    <citation type="submission" date="2016-10" db="EMBL/GenBank/DDBJ databases">
        <authorList>
            <person name="de Groot N.N."/>
        </authorList>
    </citation>
    <scope>NUCLEOTIDE SEQUENCE [LARGE SCALE GENOMIC DNA]</scope>
    <source>
        <strain evidence="2 3">GAS522</strain>
    </source>
</reference>
<dbReference type="EMBL" id="FNTI01000001">
    <property type="protein sequence ID" value="SEC49420.1"/>
    <property type="molecule type" value="Genomic_DNA"/>
</dbReference>
<gene>
    <name evidence="2" type="ORF">SAMN05444171_1549</name>
</gene>
<dbReference type="Proteomes" id="UP000183208">
    <property type="component" value="Unassembled WGS sequence"/>
</dbReference>
<sequence length="206" mass="21804">MSRSELERARRSPAACVSSVPKGAPGMMGRTAAGFIFAPEEIDENLIRRDLTPSQRAKLVAKRKAAYEAVYPETKRGAARGNAAARNAKGTSANLAAVSSFARDAASKTGKSKRSIERDATRADALGAGLDRVAGTSLDKGAEPDALAAMPAATRGPPAQRGAFHRRRLARRAVLDGTVRLRRDRCQITGEAGQRRRKQSAASPGP</sequence>
<evidence type="ECO:0000313" key="2">
    <source>
        <dbReference type="EMBL" id="SEC49420.1"/>
    </source>
</evidence>
<feature type="region of interest" description="Disordered" evidence="1">
    <location>
        <begin position="181"/>
        <end position="206"/>
    </location>
</feature>
<protein>
    <submittedName>
        <fullName evidence="2">Uncharacterized protein</fullName>
    </submittedName>
</protein>
<proteinExistence type="predicted"/>
<organism evidence="2 3">
    <name type="scientific">Bradyrhizobium lablabi</name>
    <dbReference type="NCBI Taxonomy" id="722472"/>
    <lineage>
        <taxon>Bacteria</taxon>
        <taxon>Pseudomonadati</taxon>
        <taxon>Pseudomonadota</taxon>
        <taxon>Alphaproteobacteria</taxon>
        <taxon>Hyphomicrobiales</taxon>
        <taxon>Nitrobacteraceae</taxon>
        <taxon>Bradyrhizobium</taxon>
    </lineage>
</organism>
<dbReference type="AlphaFoldDB" id="A0A1H4SZF6"/>
<feature type="compositionally biased region" description="Basic and acidic residues" evidence="1">
    <location>
        <begin position="1"/>
        <end position="10"/>
    </location>
</feature>
<evidence type="ECO:0000313" key="3">
    <source>
        <dbReference type="Proteomes" id="UP000183208"/>
    </source>
</evidence>